<name>A0AAU9CPD7_9BACT</name>
<accession>A0AAU9CPD7</accession>
<dbReference type="KEGG" id="fax:FUAX_12240"/>
<evidence type="ECO:0000256" key="1">
    <source>
        <dbReference type="SAM" id="MobiDB-lite"/>
    </source>
</evidence>
<protein>
    <submittedName>
        <fullName evidence="2">Uncharacterized protein</fullName>
    </submittedName>
</protein>
<feature type="region of interest" description="Disordered" evidence="1">
    <location>
        <begin position="1"/>
        <end position="26"/>
    </location>
</feature>
<gene>
    <name evidence="2" type="ORF">FUAX_12240</name>
</gene>
<dbReference type="Proteomes" id="UP001348817">
    <property type="component" value="Chromosome"/>
</dbReference>
<proteinExistence type="predicted"/>
<sequence>MAFCYRSQGSRKGKPSGGEAGLAKTRPGGGFVAQGWFGGDGPFGGMEAPIQAMLTSAAFKAGIVEADPEKGMMSGVKRAYNHGEIGKIESLLKEYEKIMANRPGSLNDRFRVLDQLERNLYQWYGKNPFLSKTKGKRTEYSPFMMMFRQLAFDLEREHDSLVQICVRRGSMVWIPEMQGKGDFSEVGRMTTLWADLLGGRTNLRVSEFEDEQLGPNPSKLSPGLSKKKSISVSYIDALSKERKEKVLKSAMKNKSASGLDLAEGEDPLTSVGPKPKTRRGVAFGGEVKVAKVVLPSGQEHQEEMGDDSVVARGPSTIFEETGALLDKDSKEWRGDSGGVEHKMGHRAFPKYAELANQKWAGTSDSLTFRERVMADVAKLLRTNSGRALLMDVCRPGGPESKNFPCVDMSVNPSMDVVLSEDDQEVAGKFRRDSYNVTMSGDTVESSVTLATAKSLAEEKDGDYEVCGAFSHPGPECKVQIETPRVTVSDFEYMVPAPGWDPSRHEGPMGLLPRFVHFAGMLGQARDKQHGYDRMGASKAVGGLGSEGDLRAEWGLSPRVADNAFPVIIDDKTKQVRVSSEKPIDFSEFDDIDMSDLL</sequence>
<reference evidence="2 3" key="1">
    <citation type="submission" date="2021-12" db="EMBL/GenBank/DDBJ databases">
        <title>Genome sequencing of bacteria with rrn-lacking chromosome and rrn-plasmid.</title>
        <authorList>
            <person name="Anda M."/>
            <person name="Iwasaki W."/>
        </authorList>
    </citation>
    <scope>NUCLEOTIDE SEQUENCE [LARGE SCALE GENOMIC DNA]</scope>
    <source>
        <strain evidence="2 3">DSM 100852</strain>
    </source>
</reference>
<evidence type="ECO:0000313" key="2">
    <source>
        <dbReference type="EMBL" id="BDD08792.1"/>
    </source>
</evidence>
<keyword evidence="3" id="KW-1185">Reference proteome</keyword>
<evidence type="ECO:0000313" key="3">
    <source>
        <dbReference type="Proteomes" id="UP001348817"/>
    </source>
</evidence>
<dbReference type="EMBL" id="AP025314">
    <property type="protein sequence ID" value="BDD08792.1"/>
    <property type="molecule type" value="Genomic_DNA"/>
</dbReference>
<dbReference type="RefSeq" id="WP_338394027.1">
    <property type="nucleotide sequence ID" value="NZ_AP025314.1"/>
</dbReference>
<feature type="region of interest" description="Disordered" evidence="1">
    <location>
        <begin position="253"/>
        <end position="279"/>
    </location>
</feature>
<dbReference type="AlphaFoldDB" id="A0AAU9CPD7"/>
<organism evidence="2 3">
    <name type="scientific">Fulvitalea axinellae</name>
    <dbReference type="NCBI Taxonomy" id="1182444"/>
    <lineage>
        <taxon>Bacteria</taxon>
        <taxon>Pseudomonadati</taxon>
        <taxon>Bacteroidota</taxon>
        <taxon>Cytophagia</taxon>
        <taxon>Cytophagales</taxon>
        <taxon>Persicobacteraceae</taxon>
        <taxon>Fulvitalea</taxon>
    </lineage>
</organism>